<proteinExistence type="inferred from homology"/>
<evidence type="ECO:0000256" key="1">
    <source>
        <dbReference type="ARBA" id="ARBA00023449"/>
    </source>
</evidence>
<dbReference type="SUPFAM" id="SSF48371">
    <property type="entry name" value="ARM repeat"/>
    <property type="match status" value="1"/>
</dbReference>
<comment type="similarity">
    <text evidence="1">Belongs to the formin homology family.</text>
</comment>
<sequence length="954" mass="109477">SCQPGSVSNCLSLPPNTPRELELVSCLNSRSSPNSMNLPPDKARLLRQYDNEKKWDLICDQERFQVKNPPHTYIQKLKSYLDPTVTRKKFRQRVQESTKVLRELEISLRTNHIGWVREFLNDDNQGLNVLVNYLSFAQCAVIYNTLPDRKTLKNSRLVCHKDDVHVCIMCLRAIMNYQYGFNLVMSHLHAVNEIALSLNNKNPRTKALVLELLAAVCLVRGGHEIILSAFDHFKEVCKEKHRFENLMEYFRNEDSNIDFMVSNNNNLIKKSKHTESDKLQVQIQAYLDNVFDVGGLLEDAETKNAALEKVEELEEHLSHLSEKLHDLENDNMMRVAELEKQLLFRDKELEAIKETYKDASSQVHTLRRMIKEKEEAFQRQFHRDKRCQDLEGAHRRSQDGDMSIGSSDTPDGLPHSPTRVPDSTPSLPPPPVAPPLPGMIPPPPPPAPVAPPLPGSSLSVILSVGLSAIRIKKPIKTKFRLPVFNWMALKPNQINGTVFTEIDDEKILEELNLDEFEDLFKTKAQGPALEVSCQKAKSSQKSLSKVTLLEANRAKNLAITLRKAGKTTEEICRAIQMYDLKTLPLDFVECLNRFLPLEAEVKLLKQYEKERKPLDDLSNEDRFMLQFCKIERLPQRMTIMTFIGNFADNLQMLNPQLNAIIAASASIKSSQKLKRMLEIILALGNYMNSSKRGSVYGFKLQSLDLLLDTKSTDRKLTLLHYIAIVIKEKYAEITNFWSELHFIDKAAAVSLENVLLDVKEMGHNMELIRRECSRHDHNVVLKEFLARNETNLEKLQKDSKTAQEAYSAVVGYFGENPKTTPPSVFFPVFVRFVKSYREAEQENEQRKKQEQALREKMLAQESPSHRNKRQQQELIAELRRRQVKEHRPVYEGKDGAIEDIITDPPLRSRLRSPSYAHPPRPPDPNPHLSSNSLTVQRLRMSSRREGSWVNVMCC</sequence>
<dbReference type="Pfam" id="PF06367">
    <property type="entry name" value="Drf_FH3"/>
    <property type="match status" value="2"/>
</dbReference>
<dbReference type="InterPro" id="IPR042201">
    <property type="entry name" value="FH2_Formin_sf"/>
</dbReference>
<evidence type="ECO:0000256" key="3">
    <source>
        <dbReference type="SAM" id="MobiDB-lite"/>
    </source>
</evidence>
<feature type="region of interest" description="Disordered" evidence="3">
    <location>
        <begin position="379"/>
        <end position="450"/>
    </location>
</feature>
<dbReference type="Pfam" id="PF02181">
    <property type="entry name" value="FH2"/>
    <property type="match status" value="1"/>
</dbReference>
<dbReference type="Gene3D" id="1.25.10.10">
    <property type="entry name" value="Leucine-rich Repeat Variant"/>
    <property type="match status" value="1"/>
</dbReference>
<dbReference type="SMART" id="SM00498">
    <property type="entry name" value="FH2"/>
    <property type="match status" value="1"/>
</dbReference>
<dbReference type="GO" id="GO:0016477">
    <property type="term" value="P:cell migration"/>
    <property type="evidence" value="ECO:0007669"/>
    <property type="project" value="TreeGrafter"/>
</dbReference>
<keyword evidence="7" id="KW-1185">Reference proteome</keyword>
<feature type="compositionally biased region" description="Basic and acidic residues" evidence="3">
    <location>
        <begin position="386"/>
        <end position="399"/>
    </location>
</feature>
<dbReference type="PANTHER" id="PTHR45857:SF3">
    <property type="entry name" value="FORMIN-LIKE PROTEIN 3"/>
    <property type="match status" value="1"/>
</dbReference>
<reference evidence="7" key="1">
    <citation type="journal article" date="2006" name="Science">
        <title>Ancient noncoding elements conserved in the human genome.</title>
        <authorList>
            <person name="Venkatesh B."/>
            <person name="Kirkness E.F."/>
            <person name="Loh Y.H."/>
            <person name="Halpern A.L."/>
            <person name="Lee A.P."/>
            <person name="Johnson J."/>
            <person name="Dandona N."/>
            <person name="Viswanathan L.D."/>
            <person name="Tay A."/>
            <person name="Venter J.C."/>
            <person name="Strausberg R.L."/>
            <person name="Brenner S."/>
        </authorList>
    </citation>
    <scope>NUCLEOTIDE SEQUENCE [LARGE SCALE GENOMIC DNA]</scope>
</reference>
<dbReference type="GO" id="GO:0030866">
    <property type="term" value="P:cortical actin cytoskeleton organization"/>
    <property type="evidence" value="ECO:0007669"/>
    <property type="project" value="TreeGrafter"/>
</dbReference>
<reference evidence="7" key="3">
    <citation type="journal article" date="2014" name="Nature">
        <title>Elephant shark genome provides unique insights into gnathostome evolution.</title>
        <authorList>
            <consortium name="International Elephant Shark Genome Sequencing Consortium"/>
            <person name="Venkatesh B."/>
            <person name="Lee A.P."/>
            <person name="Ravi V."/>
            <person name="Maurya A.K."/>
            <person name="Lian M.M."/>
            <person name="Swann J.B."/>
            <person name="Ohta Y."/>
            <person name="Flajnik M.F."/>
            <person name="Sutoh Y."/>
            <person name="Kasahara M."/>
            <person name="Hoon S."/>
            <person name="Gangu V."/>
            <person name="Roy S.W."/>
            <person name="Irimia M."/>
            <person name="Korzh V."/>
            <person name="Kondrychyn I."/>
            <person name="Lim Z.W."/>
            <person name="Tay B.H."/>
            <person name="Tohari S."/>
            <person name="Kong K.W."/>
            <person name="Ho S."/>
            <person name="Lorente-Galdos B."/>
            <person name="Quilez J."/>
            <person name="Marques-Bonet T."/>
            <person name="Raney B.J."/>
            <person name="Ingham P.W."/>
            <person name="Tay A."/>
            <person name="Hillier L.W."/>
            <person name="Minx P."/>
            <person name="Boehm T."/>
            <person name="Wilson R.K."/>
            <person name="Brenner S."/>
            <person name="Warren W.C."/>
        </authorList>
    </citation>
    <scope>NUCLEOTIDE SEQUENCE [LARGE SCALE GENOMIC DNA]</scope>
</reference>
<reference evidence="6" key="5">
    <citation type="submission" date="2025-09" db="UniProtKB">
        <authorList>
            <consortium name="Ensembl"/>
        </authorList>
    </citation>
    <scope>IDENTIFICATION</scope>
</reference>
<dbReference type="InterPro" id="IPR011989">
    <property type="entry name" value="ARM-like"/>
</dbReference>
<feature type="domain" description="FH2" evidence="5">
    <location>
        <begin position="471"/>
        <end position="862"/>
    </location>
</feature>
<evidence type="ECO:0000313" key="7">
    <source>
        <dbReference type="Proteomes" id="UP000314986"/>
    </source>
</evidence>
<dbReference type="PROSITE" id="PS51232">
    <property type="entry name" value="GBD_FH3"/>
    <property type="match status" value="1"/>
</dbReference>
<dbReference type="Ensembl" id="ENSCMIT00000032858.1">
    <property type="protein sequence ID" value="ENSCMIP00000032366.1"/>
    <property type="gene ID" value="ENSCMIG00000013587.1"/>
</dbReference>
<feature type="coiled-coil region" evidence="2">
    <location>
        <begin position="303"/>
        <end position="376"/>
    </location>
</feature>
<feature type="compositionally biased region" description="Pro residues" evidence="3">
    <location>
        <begin position="426"/>
        <end position="450"/>
    </location>
</feature>
<feature type="domain" description="GBD/FH3" evidence="4">
    <location>
        <begin position="17"/>
        <end position="400"/>
    </location>
</feature>
<dbReference type="SUPFAM" id="SSF101447">
    <property type="entry name" value="Formin homology 2 domain (FH2 domain)"/>
    <property type="match status" value="1"/>
</dbReference>
<evidence type="ECO:0000256" key="2">
    <source>
        <dbReference type="SAM" id="Coils"/>
    </source>
</evidence>
<dbReference type="GeneTree" id="ENSGT00940000159962"/>
<reference evidence="6" key="4">
    <citation type="submission" date="2025-08" db="UniProtKB">
        <authorList>
            <consortium name="Ensembl"/>
        </authorList>
    </citation>
    <scope>IDENTIFICATION</scope>
</reference>
<keyword evidence="2" id="KW-0175">Coiled coil</keyword>
<dbReference type="GO" id="GO:0031267">
    <property type="term" value="F:small GTPase binding"/>
    <property type="evidence" value="ECO:0007669"/>
    <property type="project" value="InterPro"/>
</dbReference>
<dbReference type="InterPro" id="IPR043592">
    <property type="entry name" value="FMNL_animal"/>
</dbReference>
<dbReference type="PROSITE" id="PS51444">
    <property type="entry name" value="FH2"/>
    <property type="match status" value="1"/>
</dbReference>
<dbReference type="GO" id="GO:0005829">
    <property type="term" value="C:cytosol"/>
    <property type="evidence" value="ECO:0007669"/>
    <property type="project" value="TreeGrafter"/>
</dbReference>
<dbReference type="GO" id="GO:0051015">
    <property type="term" value="F:actin filament binding"/>
    <property type="evidence" value="ECO:0007669"/>
    <property type="project" value="TreeGrafter"/>
</dbReference>
<dbReference type="AlphaFoldDB" id="A0A4W3IYD2"/>
<dbReference type="SMART" id="SM01139">
    <property type="entry name" value="Drf_FH3"/>
    <property type="match status" value="1"/>
</dbReference>
<protein>
    <submittedName>
        <fullName evidence="6">Formin-like 3</fullName>
    </submittedName>
</protein>
<dbReference type="PANTHER" id="PTHR45857">
    <property type="entry name" value="FORMIN-LIKE PROTEIN"/>
    <property type="match status" value="1"/>
</dbReference>
<dbReference type="Proteomes" id="UP000314986">
    <property type="component" value="Unassembled WGS sequence"/>
</dbReference>
<feature type="compositionally biased region" description="Pro residues" evidence="3">
    <location>
        <begin position="916"/>
        <end position="925"/>
    </location>
</feature>
<dbReference type="SMART" id="SM01140">
    <property type="entry name" value="Drf_GBD"/>
    <property type="match status" value="1"/>
</dbReference>
<dbReference type="InterPro" id="IPR010472">
    <property type="entry name" value="FH3_dom"/>
</dbReference>
<evidence type="ECO:0000259" key="5">
    <source>
        <dbReference type="PROSITE" id="PS51444"/>
    </source>
</evidence>
<feature type="region of interest" description="Disordered" evidence="3">
    <location>
        <begin position="885"/>
        <end position="932"/>
    </location>
</feature>
<accession>A0A4W3IYD2</accession>
<dbReference type="GO" id="GO:0008360">
    <property type="term" value="P:regulation of cell shape"/>
    <property type="evidence" value="ECO:0007669"/>
    <property type="project" value="TreeGrafter"/>
</dbReference>
<reference evidence="7" key="2">
    <citation type="journal article" date="2007" name="PLoS Biol.">
        <title>Survey sequencing and comparative analysis of the elephant shark (Callorhinchus milii) genome.</title>
        <authorList>
            <person name="Venkatesh B."/>
            <person name="Kirkness E.F."/>
            <person name="Loh Y.H."/>
            <person name="Halpern A.L."/>
            <person name="Lee A.P."/>
            <person name="Johnson J."/>
            <person name="Dandona N."/>
            <person name="Viswanathan L.D."/>
            <person name="Tay A."/>
            <person name="Venter J.C."/>
            <person name="Strausberg R.L."/>
            <person name="Brenner S."/>
        </authorList>
    </citation>
    <scope>NUCLEOTIDE SEQUENCE [LARGE SCALE GENOMIC DNA]</scope>
</reference>
<dbReference type="FunFam" id="1.20.58.2220:FF:000001">
    <property type="entry name" value="Formin-like 1, isoform CRA_c"/>
    <property type="match status" value="1"/>
</dbReference>
<dbReference type="InterPro" id="IPR014768">
    <property type="entry name" value="GBD/FH3_dom"/>
</dbReference>
<dbReference type="Pfam" id="PF06371">
    <property type="entry name" value="Drf_GBD"/>
    <property type="match status" value="1"/>
</dbReference>
<dbReference type="InterPro" id="IPR015425">
    <property type="entry name" value="FH2_Formin"/>
</dbReference>
<organism evidence="6 7">
    <name type="scientific">Callorhinchus milii</name>
    <name type="common">Ghost shark</name>
    <dbReference type="NCBI Taxonomy" id="7868"/>
    <lineage>
        <taxon>Eukaryota</taxon>
        <taxon>Metazoa</taxon>
        <taxon>Chordata</taxon>
        <taxon>Craniata</taxon>
        <taxon>Vertebrata</taxon>
        <taxon>Chondrichthyes</taxon>
        <taxon>Holocephali</taxon>
        <taxon>Chimaeriformes</taxon>
        <taxon>Callorhinchidae</taxon>
        <taxon>Callorhinchus</taxon>
    </lineage>
</organism>
<evidence type="ECO:0000259" key="4">
    <source>
        <dbReference type="PROSITE" id="PS51232"/>
    </source>
</evidence>
<dbReference type="InterPro" id="IPR016024">
    <property type="entry name" value="ARM-type_fold"/>
</dbReference>
<dbReference type="InterPro" id="IPR010473">
    <property type="entry name" value="GTPase-bd"/>
</dbReference>
<dbReference type="Gene3D" id="1.20.58.2220">
    <property type="entry name" value="Formin, FH2 domain"/>
    <property type="match status" value="1"/>
</dbReference>
<evidence type="ECO:0000313" key="6">
    <source>
        <dbReference type="Ensembl" id="ENSCMIP00000032366.1"/>
    </source>
</evidence>
<feature type="compositionally biased region" description="Basic and acidic residues" evidence="3">
    <location>
        <begin position="885"/>
        <end position="896"/>
    </location>
</feature>
<name>A0A4W3IYD2_CALMI</name>